<gene>
    <name evidence="2" type="ORF">DWU98_06320</name>
</gene>
<organism evidence="2 3">
    <name type="scientific">Dyella monticola</name>
    <dbReference type="NCBI Taxonomy" id="1927958"/>
    <lineage>
        <taxon>Bacteria</taxon>
        <taxon>Pseudomonadati</taxon>
        <taxon>Pseudomonadota</taxon>
        <taxon>Gammaproteobacteria</taxon>
        <taxon>Lysobacterales</taxon>
        <taxon>Rhodanobacteraceae</taxon>
        <taxon>Dyella</taxon>
    </lineage>
</organism>
<feature type="transmembrane region" description="Helical" evidence="1">
    <location>
        <begin position="87"/>
        <end position="108"/>
    </location>
</feature>
<accession>A0A370X2X4</accession>
<evidence type="ECO:0000256" key="1">
    <source>
        <dbReference type="SAM" id="Phobius"/>
    </source>
</evidence>
<feature type="transmembrane region" description="Helical" evidence="1">
    <location>
        <begin position="172"/>
        <end position="191"/>
    </location>
</feature>
<keyword evidence="3" id="KW-1185">Reference proteome</keyword>
<protein>
    <submittedName>
        <fullName evidence="2">Uncharacterized protein</fullName>
    </submittedName>
</protein>
<evidence type="ECO:0000313" key="3">
    <source>
        <dbReference type="Proteomes" id="UP000254258"/>
    </source>
</evidence>
<dbReference type="Proteomes" id="UP000254258">
    <property type="component" value="Unassembled WGS sequence"/>
</dbReference>
<dbReference type="EMBL" id="QRBE01000003">
    <property type="protein sequence ID" value="RDS82764.1"/>
    <property type="molecule type" value="Genomic_DNA"/>
</dbReference>
<sequence length="322" mass="35331">MNAFETYLAQLASLLPSQLTDEVQAELKADLDDELDDYRRSHPSVPTDVAMVQVIAKRQSPEAIAASLRPPSRALIGSLMYPIYQKVIVAQWLLVIVAAIAGATSAMRGGPIDGSAVMRHVWGGLTSSFLITTITFALLDRFGFARTTPPDLIFQKKLHRRYERRSSRRRRTIRVIIATLLVMLAGIHPAWVGLPYIQDGIRIIPLFRPEAITKLMPVADVFVGALIADYVIAIIRRRFVPGGASVALRGLMLVCAFILLIGTGGPSATAWTNVADVMGDYTKIAVVAKVGALVLSIAWWGGFIWAVYRWVLDVRKIRGVGV</sequence>
<comment type="caution">
    <text evidence="2">The sequence shown here is derived from an EMBL/GenBank/DDBJ whole genome shotgun (WGS) entry which is preliminary data.</text>
</comment>
<dbReference type="RefSeq" id="WP_115494673.1">
    <property type="nucleotide sequence ID" value="NZ_QRBE01000003.1"/>
</dbReference>
<keyword evidence="1" id="KW-0812">Transmembrane</keyword>
<feature type="transmembrane region" description="Helical" evidence="1">
    <location>
        <begin position="246"/>
        <end position="264"/>
    </location>
</feature>
<name>A0A370X2X4_9GAMM</name>
<dbReference type="AlphaFoldDB" id="A0A370X2X4"/>
<evidence type="ECO:0000313" key="2">
    <source>
        <dbReference type="EMBL" id="RDS82764.1"/>
    </source>
</evidence>
<feature type="transmembrane region" description="Helical" evidence="1">
    <location>
        <begin position="211"/>
        <end position="234"/>
    </location>
</feature>
<keyword evidence="1" id="KW-0472">Membrane</keyword>
<keyword evidence="1" id="KW-1133">Transmembrane helix</keyword>
<proteinExistence type="predicted"/>
<feature type="transmembrane region" description="Helical" evidence="1">
    <location>
        <begin position="120"/>
        <end position="139"/>
    </location>
</feature>
<feature type="transmembrane region" description="Helical" evidence="1">
    <location>
        <begin position="284"/>
        <end position="308"/>
    </location>
</feature>
<reference evidence="2 3" key="1">
    <citation type="submission" date="2018-07" db="EMBL/GenBank/DDBJ databases">
        <title>Dyella monticola sp. nov. and Dyella psychrodurans sp. nov. isolated from monsoon evergreen broad-leaved forest soil of Dinghu Mountain, China.</title>
        <authorList>
            <person name="Gao Z."/>
            <person name="Qiu L."/>
        </authorList>
    </citation>
    <scope>NUCLEOTIDE SEQUENCE [LARGE SCALE GENOMIC DNA]</scope>
    <source>
        <strain evidence="2 3">4G-K06</strain>
    </source>
</reference>